<proteinExistence type="inferred from homology"/>
<dbReference type="GeneID" id="28972890"/>
<evidence type="ECO:0000256" key="4">
    <source>
        <dbReference type="ARBA" id="ARBA00023212"/>
    </source>
</evidence>
<dbReference type="InterPro" id="IPR036743">
    <property type="entry name" value="ARPC5_sf"/>
</dbReference>
<comment type="similarity">
    <text evidence="2 7">Belongs to the ARPC5 family.</text>
</comment>
<comment type="function">
    <text evidence="7">Functions as component of the Arp2/3 complex which is involved in regulation of actin polymerization and together with an activating nucleation-promoting factor (NPF) mediates the formation of branched actin networks. Arp2/3 complex plays a critical role in the control of cell morphogenesis via the modulation of cell polarity development.</text>
</comment>
<name>A0A0N8PZE2_RHOGW</name>
<reference evidence="8 9" key="1">
    <citation type="journal article" date="2015" name="Front. Microbiol.">
        <title>Genome sequence of the plant growth promoting endophytic yeast Rhodotorula graminis WP1.</title>
        <authorList>
            <person name="Firrincieli A."/>
            <person name="Otillar R."/>
            <person name="Salamov A."/>
            <person name="Schmutz J."/>
            <person name="Khan Z."/>
            <person name="Redman R.S."/>
            <person name="Fleck N.D."/>
            <person name="Lindquist E."/>
            <person name="Grigoriev I.V."/>
            <person name="Doty S.L."/>
        </authorList>
    </citation>
    <scope>NUCLEOTIDE SEQUENCE [LARGE SCALE GENOMIC DNA]</scope>
    <source>
        <strain evidence="8 9">WP1</strain>
    </source>
</reference>
<evidence type="ECO:0000256" key="7">
    <source>
        <dbReference type="RuleBase" id="RU004301"/>
    </source>
</evidence>
<keyword evidence="3" id="KW-0963">Cytoplasm</keyword>
<sequence length="161" mass="17847">MATANFRKINIDQYDEETVLAESLYLPDPRGPAQALADAQTKDRTVRSLLQRGDVQQALKEVTRDGEWPYGDDNEPSTRQAKATALDTVVAILNSTRSTDIPALVQALEPAEQVTLMKYLYKAMENLGDTSGNVVLGWHEKLTEVAGIGCIVRVMSDRRRV</sequence>
<dbReference type="Gene3D" id="1.25.40.190">
    <property type="entry name" value="Actin-related protein 2/3 complex subunit 5"/>
    <property type="match status" value="1"/>
</dbReference>
<dbReference type="STRING" id="578459.A0A0N8PZE2"/>
<dbReference type="AlphaFoldDB" id="A0A0N8PZE2"/>
<comment type="function">
    <text evidence="6">Functions as a component of the Arp2/3 complex which is involved in regulation of actin polymerization and together with an activating nucleation-promoting factor (NPF) mediates the formation of branched actin networks.</text>
</comment>
<dbReference type="OMA" id="LWHEKAF"/>
<dbReference type="OrthoDB" id="429520at2759"/>
<evidence type="ECO:0000256" key="2">
    <source>
        <dbReference type="ARBA" id="ARBA00006084"/>
    </source>
</evidence>
<keyword evidence="4 7" id="KW-0206">Cytoskeleton</keyword>
<dbReference type="GO" id="GO:0034314">
    <property type="term" value="P:Arp2/3 complex-mediated actin nucleation"/>
    <property type="evidence" value="ECO:0007669"/>
    <property type="project" value="InterPro"/>
</dbReference>
<dbReference type="RefSeq" id="XP_018268126.1">
    <property type="nucleotide sequence ID" value="XM_018412441.1"/>
</dbReference>
<dbReference type="GO" id="GO:0005885">
    <property type="term" value="C:Arp2/3 protein complex"/>
    <property type="evidence" value="ECO:0007669"/>
    <property type="project" value="InterPro"/>
</dbReference>
<gene>
    <name evidence="8" type="ORF">RHOBADRAFT_18620</name>
</gene>
<accession>A0A0N8PZE2</accession>
<dbReference type="InterPro" id="IPR006789">
    <property type="entry name" value="ARPC5"/>
</dbReference>
<comment type="subcellular location">
    <subcellularLocation>
        <location evidence="1">Cytoplasm</location>
        <location evidence="1">Cytoskeleton</location>
    </subcellularLocation>
</comment>
<evidence type="ECO:0000313" key="8">
    <source>
        <dbReference type="EMBL" id="KPV72077.1"/>
    </source>
</evidence>
<dbReference type="PANTHER" id="PTHR12644">
    <property type="entry name" value="ARP2/3 COMPLEX 16 KD SUBUNIT P16-ARC"/>
    <property type="match status" value="1"/>
</dbReference>
<protein>
    <recommendedName>
        <fullName evidence="5 7">Actin-related protein 2/3 complex subunit 5</fullName>
    </recommendedName>
</protein>
<evidence type="ECO:0000256" key="5">
    <source>
        <dbReference type="ARBA" id="ARBA00040214"/>
    </source>
</evidence>
<dbReference type="FunFam" id="1.25.40.190:FF:000003">
    <property type="entry name" value="Actin-related protein 2/3 complex subunit 5"/>
    <property type="match status" value="1"/>
</dbReference>
<evidence type="ECO:0000256" key="6">
    <source>
        <dbReference type="ARBA" id="ARBA00060329"/>
    </source>
</evidence>
<evidence type="ECO:0000256" key="3">
    <source>
        <dbReference type="ARBA" id="ARBA00022490"/>
    </source>
</evidence>
<organism evidence="8 9">
    <name type="scientific">Rhodotorula graminis (strain WP1)</name>
    <dbReference type="NCBI Taxonomy" id="578459"/>
    <lineage>
        <taxon>Eukaryota</taxon>
        <taxon>Fungi</taxon>
        <taxon>Dikarya</taxon>
        <taxon>Basidiomycota</taxon>
        <taxon>Pucciniomycotina</taxon>
        <taxon>Microbotryomycetes</taxon>
        <taxon>Sporidiobolales</taxon>
        <taxon>Sporidiobolaceae</taxon>
        <taxon>Rhodotorula</taxon>
    </lineage>
</organism>
<dbReference type="Proteomes" id="UP000053890">
    <property type="component" value="Unassembled WGS sequence"/>
</dbReference>
<dbReference type="GO" id="GO:0044396">
    <property type="term" value="P:actin cortical patch organization"/>
    <property type="evidence" value="ECO:0007669"/>
    <property type="project" value="UniProtKB-ARBA"/>
</dbReference>
<dbReference type="SUPFAM" id="SSF69103">
    <property type="entry name" value="Arp2/3 complex 16 kDa subunit ARPC5"/>
    <property type="match status" value="1"/>
</dbReference>
<dbReference type="EMBL" id="KQ474089">
    <property type="protein sequence ID" value="KPV72077.1"/>
    <property type="molecule type" value="Genomic_DNA"/>
</dbReference>
<evidence type="ECO:0000313" key="9">
    <source>
        <dbReference type="Proteomes" id="UP000053890"/>
    </source>
</evidence>
<dbReference type="GO" id="GO:0030833">
    <property type="term" value="P:regulation of actin filament polymerization"/>
    <property type="evidence" value="ECO:0007669"/>
    <property type="project" value="InterPro"/>
</dbReference>
<dbReference type="Pfam" id="PF04699">
    <property type="entry name" value="P16-Arc"/>
    <property type="match status" value="1"/>
</dbReference>
<evidence type="ECO:0000256" key="1">
    <source>
        <dbReference type="ARBA" id="ARBA00004245"/>
    </source>
</evidence>
<keyword evidence="9" id="KW-1185">Reference proteome</keyword>
<dbReference type="PIRSF" id="PIRSF039096">
    <property type="entry name" value="p16-ARC"/>
    <property type="match status" value="1"/>
</dbReference>